<reference evidence="16" key="2">
    <citation type="journal article" date="2014" name="BMC Genomics">
        <title>A genomic perspective to assessing quality of mass-reared SIT flies used in Mediterranean fruit fly (Ceratitis capitata) eradication in California.</title>
        <authorList>
            <person name="Calla B."/>
            <person name="Hall B."/>
            <person name="Hou S."/>
            <person name="Geib S.M."/>
        </authorList>
    </citation>
    <scope>NUCLEOTIDE SEQUENCE</scope>
</reference>
<dbReference type="GO" id="GO:0005506">
    <property type="term" value="F:iron ion binding"/>
    <property type="evidence" value="ECO:0007669"/>
    <property type="project" value="InterPro"/>
</dbReference>
<gene>
    <name evidence="16" type="primary">CP308</name>
</gene>
<dbReference type="KEGG" id="ccat:101451607"/>
<proteinExistence type="evidence at transcript level"/>
<evidence type="ECO:0000256" key="1">
    <source>
        <dbReference type="ARBA" id="ARBA00001971"/>
    </source>
</evidence>
<evidence type="ECO:0000256" key="7">
    <source>
        <dbReference type="ARBA" id="ARBA00022824"/>
    </source>
</evidence>
<feature type="binding site" description="axial binding residue" evidence="13">
    <location>
        <position position="448"/>
    </location>
    <ligand>
        <name>heme</name>
        <dbReference type="ChEBI" id="CHEBI:30413"/>
    </ligand>
    <ligandPart>
        <name>Fe</name>
        <dbReference type="ChEBI" id="CHEBI:18248"/>
    </ligandPart>
</feature>
<reference evidence="16" key="1">
    <citation type="submission" date="2013-07" db="EMBL/GenBank/DDBJ databases">
        <authorList>
            <person name="Geib S."/>
        </authorList>
    </citation>
    <scope>NUCLEOTIDE SEQUENCE</scope>
</reference>
<dbReference type="InterPro" id="IPR017972">
    <property type="entry name" value="Cyt_P450_CS"/>
</dbReference>
<dbReference type="GO" id="GO:0005789">
    <property type="term" value="C:endoplasmic reticulum membrane"/>
    <property type="evidence" value="ECO:0007669"/>
    <property type="project" value="UniProtKB-SubCell"/>
</dbReference>
<comment type="cofactor">
    <cofactor evidence="1 13">
        <name>heme</name>
        <dbReference type="ChEBI" id="CHEBI:30413"/>
    </cofactor>
</comment>
<dbReference type="PANTHER" id="PTHR24292:SF104">
    <property type="entry name" value="CYTOCHROME P450 308A1-RELATED"/>
    <property type="match status" value="1"/>
</dbReference>
<evidence type="ECO:0000256" key="5">
    <source>
        <dbReference type="ARBA" id="ARBA00022617"/>
    </source>
</evidence>
<keyword evidence="7" id="KW-0256">Endoplasmic reticulum</keyword>
<evidence type="ECO:0000256" key="14">
    <source>
        <dbReference type="RuleBase" id="RU000461"/>
    </source>
</evidence>
<comment type="similarity">
    <text evidence="4 14">Belongs to the cytochrome P450 family.</text>
</comment>
<dbReference type="AlphaFoldDB" id="W8BVY1"/>
<keyword evidence="9 14" id="KW-0560">Oxidoreductase</keyword>
<evidence type="ECO:0000256" key="15">
    <source>
        <dbReference type="SAM" id="SignalP"/>
    </source>
</evidence>
<dbReference type="InterPro" id="IPR036396">
    <property type="entry name" value="Cyt_P450_sf"/>
</dbReference>
<dbReference type="PANTHER" id="PTHR24292">
    <property type="entry name" value="CYTOCHROME P450"/>
    <property type="match status" value="1"/>
</dbReference>
<keyword evidence="11 14" id="KW-0503">Monooxygenase</keyword>
<keyword evidence="10 13" id="KW-0408">Iron</keyword>
<evidence type="ECO:0000256" key="2">
    <source>
        <dbReference type="ARBA" id="ARBA00004174"/>
    </source>
</evidence>
<feature type="signal peptide" evidence="15">
    <location>
        <begin position="1"/>
        <end position="20"/>
    </location>
</feature>
<dbReference type="FunFam" id="1.10.630.10:FF:000182">
    <property type="entry name" value="Cytochrome P450 3A4"/>
    <property type="match status" value="1"/>
</dbReference>
<comment type="subcellular location">
    <subcellularLocation>
        <location evidence="3">Endoplasmic reticulum membrane</location>
        <topology evidence="3">Peripheral membrane protein</topology>
    </subcellularLocation>
    <subcellularLocation>
        <location evidence="2">Microsome membrane</location>
        <topology evidence="2">Peripheral membrane protein</topology>
    </subcellularLocation>
</comment>
<dbReference type="SUPFAM" id="SSF48264">
    <property type="entry name" value="Cytochrome P450"/>
    <property type="match status" value="1"/>
</dbReference>
<dbReference type="InterPro" id="IPR002401">
    <property type="entry name" value="Cyt_P450_E_grp-I"/>
</dbReference>
<dbReference type="PRINTS" id="PR00463">
    <property type="entry name" value="EP450I"/>
</dbReference>
<evidence type="ECO:0000256" key="3">
    <source>
        <dbReference type="ARBA" id="ARBA00004406"/>
    </source>
</evidence>
<dbReference type="InterPro" id="IPR050476">
    <property type="entry name" value="Insect_CytP450_Detox"/>
</dbReference>
<dbReference type="OrthoDB" id="2789670at2759"/>
<keyword evidence="12" id="KW-0472">Membrane</keyword>
<evidence type="ECO:0000256" key="9">
    <source>
        <dbReference type="ARBA" id="ARBA00023002"/>
    </source>
</evidence>
<dbReference type="EMBL" id="GAMC01003163">
    <property type="protein sequence ID" value="JAC03393.1"/>
    <property type="molecule type" value="mRNA"/>
</dbReference>
<dbReference type="CDD" id="cd11056">
    <property type="entry name" value="CYP6-like"/>
    <property type="match status" value="1"/>
</dbReference>
<evidence type="ECO:0000256" key="11">
    <source>
        <dbReference type="ARBA" id="ARBA00023033"/>
    </source>
</evidence>
<evidence type="ECO:0000256" key="10">
    <source>
        <dbReference type="ARBA" id="ARBA00023004"/>
    </source>
</evidence>
<keyword evidence="8" id="KW-0492">Microsome</keyword>
<dbReference type="GO" id="GO:0004497">
    <property type="term" value="F:monooxygenase activity"/>
    <property type="evidence" value="ECO:0007669"/>
    <property type="project" value="UniProtKB-KW"/>
</dbReference>
<evidence type="ECO:0000256" key="6">
    <source>
        <dbReference type="ARBA" id="ARBA00022723"/>
    </source>
</evidence>
<dbReference type="InterPro" id="IPR001128">
    <property type="entry name" value="Cyt_P450"/>
</dbReference>
<feature type="chain" id="PRO_5004906609" evidence="15">
    <location>
        <begin position="21"/>
        <end position="505"/>
    </location>
</feature>
<dbReference type="GO" id="GO:0020037">
    <property type="term" value="F:heme binding"/>
    <property type="evidence" value="ECO:0007669"/>
    <property type="project" value="InterPro"/>
</dbReference>
<organism evidence="16">
    <name type="scientific">Ceratitis capitata</name>
    <name type="common">Mediterranean fruit fly</name>
    <name type="synonym">Tephritis capitata</name>
    <dbReference type="NCBI Taxonomy" id="7213"/>
    <lineage>
        <taxon>Eukaryota</taxon>
        <taxon>Metazoa</taxon>
        <taxon>Ecdysozoa</taxon>
        <taxon>Arthropoda</taxon>
        <taxon>Hexapoda</taxon>
        <taxon>Insecta</taxon>
        <taxon>Pterygota</taxon>
        <taxon>Neoptera</taxon>
        <taxon>Endopterygota</taxon>
        <taxon>Diptera</taxon>
        <taxon>Brachycera</taxon>
        <taxon>Muscomorpha</taxon>
        <taxon>Tephritoidea</taxon>
        <taxon>Tephritidae</taxon>
        <taxon>Ceratitis</taxon>
        <taxon>Ceratitis</taxon>
    </lineage>
</organism>
<keyword evidence="6 13" id="KW-0479">Metal-binding</keyword>
<evidence type="ECO:0000256" key="8">
    <source>
        <dbReference type="ARBA" id="ARBA00022848"/>
    </source>
</evidence>
<dbReference type="PRINTS" id="PR00385">
    <property type="entry name" value="P450"/>
</dbReference>
<protein>
    <submittedName>
        <fullName evidence="16">Putative cytochrome P450 308a1</fullName>
    </submittedName>
</protein>
<accession>W8BVY1</accession>
<dbReference type="CTD" id="32859"/>
<evidence type="ECO:0000256" key="4">
    <source>
        <dbReference type="ARBA" id="ARBA00010617"/>
    </source>
</evidence>
<evidence type="ECO:0000256" key="12">
    <source>
        <dbReference type="ARBA" id="ARBA00023136"/>
    </source>
</evidence>
<evidence type="ECO:0000256" key="13">
    <source>
        <dbReference type="PIRSR" id="PIRSR602401-1"/>
    </source>
</evidence>
<name>W8BVY1_CERCA</name>
<dbReference type="Gene3D" id="1.10.630.10">
    <property type="entry name" value="Cytochrome P450"/>
    <property type="match status" value="1"/>
</dbReference>
<keyword evidence="15" id="KW-0732">Signal</keyword>
<dbReference type="GeneID" id="101451607"/>
<dbReference type="GO" id="GO:0016705">
    <property type="term" value="F:oxidoreductase activity, acting on paired donors, with incorporation or reduction of molecular oxygen"/>
    <property type="evidence" value="ECO:0007669"/>
    <property type="project" value="InterPro"/>
</dbReference>
<dbReference type="Pfam" id="PF00067">
    <property type="entry name" value="p450"/>
    <property type="match status" value="1"/>
</dbReference>
<dbReference type="PROSITE" id="PS00086">
    <property type="entry name" value="CYTOCHROME_P450"/>
    <property type="match status" value="1"/>
</dbReference>
<evidence type="ECO:0000313" key="16">
    <source>
        <dbReference type="EMBL" id="JAC03393.1"/>
    </source>
</evidence>
<keyword evidence="5 13" id="KW-0349">Heme</keyword>
<sequence>MVFVLFITFALLLGVHLSWKWSFWHRHGIRGPRGVPILGNMSEFFLGQKHYGDVYQNIYEAHPHLPYVGIYRLFNEPAVLVRSQEMIKEIMIRSFHHFQDNVLWVSRKRDPIVSFNPFVAKGDQWKNMRAEILPIFTPNKVRASFPHINSICRKLEAFVSQKVKNSENSFECKDLFSKYTLDVVASAGYGLDGASFTNTKSDFTQLVEHLFMPNNWSLLETIALLFSPLLGNIIKYCYAPPQVQHWLRGIIEKVLESRRSPGTLKELPSKPNDFLQWLIDGRQKSHEPIDVPTMVGHCGTFLLEGFETSSSLMAFALYEYAKHPSVQERLQNEIDDVLARYSGEISYEAIQEMPYLGATLYETLRLYPPMMALLKHCTKEFELPAQSPGGKSFIVPEGMVFVIPVKAVHYDGELYENPLLFQPERFLDQSDSSRNGLFLGFGEGPRMCPGMRFGLAQSKAGIITLLSKYSVSISENSKPFKISTTTFLTAPQEGIWISFKERNTK</sequence>